<evidence type="ECO:0000313" key="2">
    <source>
        <dbReference type="Proteomes" id="UP000585474"/>
    </source>
</evidence>
<comment type="caution">
    <text evidence="1">The sequence shown here is derived from an EMBL/GenBank/DDBJ whole genome shotgun (WGS) entry which is preliminary data.</text>
</comment>
<protein>
    <recommendedName>
        <fullName evidence="3">RNase H type-1 domain-containing protein</fullName>
    </recommendedName>
</protein>
<dbReference type="PANTHER" id="PTHR48475">
    <property type="entry name" value="RIBONUCLEASE H"/>
    <property type="match status" value="1"/>
</dbReference>
<accession>A0A7J0GJ79</accession>
<organism evidence="1 2">
    <name type="scientific">Actinidia rufa</name>
    <dbReference type="NCBI Taxonomy" id="165716"/>
    <lineage>
        <taxon>Eukaryota</taxon>
        <taxon>Viridiplantae</taxon>
        <taxon>Streptophyta</taxon>
        <taxon>Embryophyta</taxon>
        <taxon>Tracheophyta</taxon>
        <taxon>Spermatophyta</taxon>
        <taxon>Magnoliopsida</taxon>
        <taxon>eudicotyledons</taxon>
        <taxon>Gunneridae</taxon>
        <taxon>Pentapetalae</taxon>
        <taxon>asterids</taxon>
        <taxon>Ericales</taxon>
        <taxon>Actinidiaceae</taxon>
        <taxon>Actinidia</taxon>
    </lineage>
</organism>
<evidence type="ECO:0000313" key="1">
    <source>
        <dbReference type="EMBL" id="GFZ10825.1"/>
    </source>
</evidence>
<evidence type="ECO:0008006" key="3">
    <source>
        <dbReference type="Google" id="ProtNLM"/>
    </source>
</evidence>
<dbReference type="OrthoDB" id="1746168at2759"/>
<dbReference type="EMBL" id="BJWL01000022">
    <property type="protein sequence ID" value="GFZ10825.1"/>
    <property type="molecule type" value="Genomic_DNA"/>
</dbReference>
<proteinExistence type="predicted"/>
<gene>
    <name evidence="1" type="ORF">Acr_22g0002230</name>
</gene>
<name>A0A7J0GJ79_9ERIC</name>
<sequence>MPPSRHSPYRWEDPEVLLAPVLALPVSMRSPCPSPRQPDGSISIRLLLGHVTYHHALLILYSPWSNLHTGGILSGFTLAGNICSSAPVTRAIVEVNRLLPRPSTSSPLENRAYPMASNIQTLGLEGLHHEMYGIAEQIKIMNEINALLIQRLATNNRHEYLKIEKLAYALLSPPESFIITFKHILLDYFAKDARMVAYLNKVKTISAKIQNFKIRQIPREENKKANALINLASAFDFIADRSIPLEFLPNQSIDISKVVCQAKSGPTWMDDIITYLRYGTLTSDKLQARQIQYRVARFCPIQGVLYKRSFSGPLLRYLIPEEADYVIREIHEGICENHSQARSLVRKAICQGYF</sequence>
<keyword evidence="2" id="KW-1185">Reference proteome</keyword>
<dbReference type="PANTHER" id="PTHR48475:SF2">
    <property type="entry name" value="RIBONUCLEASE H"/>
    <property type="match status" value="1"/>
</dbReference>
<dbReference type="AlphaFoldDB" id="A0A7J0GJ79"/>
<reference evidence="1 2" key="1">
    <citation type="submission" date="2019-07" db="EMBL/GenBank/DDBJ databases">
        <title>De Novo Assembly of kiwifruit Actinidia rufa.</title>
        <authorList>
            <person name="Sugita-Konishi S."/>
            <person name="Sato K."/>
            <person name="Mori E."/>
            <person name="Abe Y."/>
            <person name="Kisaki G."/>
            <person name="Hamano K."/>
            <person name="Suezawa K."/>
            <person name="Otani M."/>
            <person name="Fukuda T."/>
            <person name="Manabe T."/>
            <person name="Gomi K."/>
            <person name="Tabuchi M."/>
            <person name="Akimitsu K."/>
            <person name="Kataoka I."/>
        </authorList>
    </citation>
    <scope>NUCLEOTIDE SEQUENCE [LARGE SCALE GENOMIC DNA]</scope>
    <source>
        <strain evidence="2">cv. Fuchu</strain>
    </source>
</reference>
<dbReference type="Proteomes" id="UP000585474">
    <property type="component" value="Unassembled WGS sequence"/>
</dbReference>